<reference evidence="3" key="1">
    <citation type="journal article" date="2014" name="Int. J. Syst. Evol. Microbiol.">
        <title>Complete genome sequence of Corynebacterium casei LMG S-19264T (=DSM 44701T), isolated from a smear-ripened cheese.</title>
        <authorList>
            <consortium name="US DOE Joint Genome Institute (JGI-PGF)"/>
            <person name="Walter F."/>
            <person name="Albersmeier A."/>
            <person name="Kalinowski J."/>
            <person name="Ruckert C."/>
        </authorList>
    </citation>
    <scope>NUCLEOTIDE SEQUENCE</scope>
    <source>
        <strain evidence="3">CGMCC 1.15758</strain>
    </source>
</reference>
<dbReference type="Proteomes" id="UP000636949">
    <property type="component" value="Unassembled WGS sequence"/>
</dbReference>
<keyword evidence="4" id="KW-1185">Reference proteome</keyword>
<keyword evidence="1" id="KW-0472">Membrane</keyword>
<accession>A0A8J2Z1Q7</accession>
<feature type="domain" description="Transposase IS701-like DDE" evidence="2">
    <location>
        <begin position="15"/>
        <end position="260"/>
    </location>
</feature>
<evidence type="ECO:0000313" key="3">
    <source>
        <dbReference type="EMBL" id="GGF86728.1"/>
    </source>
</evidence>
<comment type="caution">
    <text evidence="3">The sequence shown here is derived from an EMBL/GenBank/DDBJ whole genome shotgun (WGS) entry which is preliminary data.</text>
</comment>
<feature type="transmembrane region" description="Helical" evidence="1">
    <location>
        <begin position="24"/>
        <end position="45"/>
    </location>
</feature>
<sequence>MDTLQPLLNHLQALFKRSTQKGRLFSAVILAMIIPIGSGISSQIYRKLVQIIGYSLSRTRFYRFMAGKCFNWDVIWKAIFKLIPLPLTDGRLIIALDDSTTPKSGKEIFGCEHFFDHAAKHNQSKYPWSQCFVQLGLLKFIHTRWAFLPLLTRFYHSSNKAAAECFNSKITLACQMILKLSTWTKSPILIVTDSWFGNGKLYNPLKDQLGNRVHILTMLRKNSVLYGFPEVIEGKKCGRPAKYGAKAGSVRDLANEYKAKAQKVTSFVYGKKRDMLVYEKNFMSKAFKCPIKVVFAYYKNHFVALATTDLSLSVTQILEYYSARWKIESGFKELKHDIGSQKAQVRLEHSVINHLNMCMLAITIIWIALMHLPSDAVNELTHDGTKPQYTFSAARKLLIRRQNKLRVCQNDESELKNHRNSWIQMIIGLAA</sequence>
<evidence type="ECO:0000313" key="4">
    <source>
        <dbReference type="Proteomes" id="UP000636949"/>
    </source>
</evidence>
<dbReference type="AlphaFoldDB" id="A0A8J2Z1Q7"/>
<evidence type="ECO:0000256" key="1">
    <source>
        <dbReference type="SAM" id="Phobius"/>
    </source>
</evidence>
<dbReference type="SUPFAM" id="SSF53098">
    <property type="entry name" value="Ribonuclease H-like"/>
    <property type="match status" value="1"/>
</dbReference>
<proteinExistence type="predicted"/>
<gene>
    <name evidence="3" type="ORF">GCM10010995_00070</name>
</gene>
<protein>
    <recommendedName>
        <fullName evidence="2">Transposase IS701-like DDE domain-containing protein</fullName>
    </recommendedName>
</protein>
<evidence type="ECO:0000259" key="2">
    <source>
        <dbReference type="Pfam" id="PF13546"/>
    </source>
</evidence>
<dbReference type="EMBL" id="BMJS01000001">
    <property type="protein sequence ID" value="GGF86728.1"/>
    <property type="molecule type" value="Genomic_DNA"/>
</dbReference>
<dbReference type="InterPro" id="IPR038721">
    <property type="entry name" value="IS701-like_DDE_dom"/>
</dbReference>
<name>A0A8J2Z1Q7_9GAMM</name>
<dbReference type="RefSeq" id="WP_188618891.1">
    <property type="nucleotide sequence ID" value="NZ_BMJS01000001.1"/>
</dbReference>
<dbReference type="InterPro" id="IPR012337">
    <property type="entry name" value="RNaseH-like_sf"/>
</dbReference>
<dbReference type="Pfam" id="PF13546">
    <property type="entry name" value="DDE_5"/>
    <property type="match status" value="1"/>
</dbReference>
<keyword evidence="1" id="KW-1133">Transmembrane helix</keyword>
<keyword evidence="1" id="KW-0812">Transmembrane</keyword>
<reference evidence="3" key="2">
    <citation type="submission" date="2020-09" db="EMBL/GenBank/DDBJ databases">
        <authorList>
            <person name="Sun Q."/>
            <person name="Zhou Y."/>
        </authorList>
    </citation>
    <scope>NUCLEOTIDE SEQUENCE</scope>
    <source>
        <strain evidence="3">CGMCC 1.15758</strain>
    </source>
</reference>
<organism evidence="3 4">
    <name type="scientific">Cysteiniphilum litorale</name>
    <dbReference type="NCBI Taxonomy" id="2056700"/>
    <lineage>
        <taxon>Bacteria</taxon>
        <taxon>Pseudomonadati</taxon>
        <taxon>Pseudomonadota</taxon>
        <taxon>Gammaproteobacteria</taxon>
        <taxon>Thiotrichales</taxon>
        <taxon>Fastidiosibacteraceae</taxon>
        <taxon>Cysteiniphilum</taxon>
    </lineage>
</organism>